<evidence type="ECO:0000256" key="6">
    <source>
        <dbReference type="ARBA" id="ARBA00023004"/>
    </source>
</evidence>
<name>A0ABT7BZE2_9CYAN</name>
<evidence type="ECO:0000259" key="8">
    <source>
        <dbReference type="PROSITE" id="PS51007"/>
    </source>
</evidence>
<keyword evidence="1" id="KW-0813">Transport</keyword>
<evidence type="ECO:0000256" key="2">
    <source>
        <dbReference type="ARBA" id="ARBA00022531"/>
    </source>
</evidence>
<dbReference type="EMBL" id="JAQOSQ010000012">
    <property type="protein sequence ID" value="MDJ1184162.1"/>
    <property type="molecule type" value="Genomic_DNA"/>
</dbReference>
<gene>
    <name evidence="9" type="primary">psbV2</name>
    <name evidence="9" type="ORF">PMH09_13305</name>
</gene>
<dbReference type="SUPFAM" id="SSF46626">
    <property type="entry name" value="Cytochrome c"/>
    <property type="match status" value="1"/>
</dbReference>
<dbReference type="Proteomes" id="UP001232992">
    <property type="component" value="Unassembled WGS sequence"/>
</dbReference>
<keyword evidence="3 7" id="KW-0349">Heme</keyword>
<keyword evidence="5" id="KW-0249">Electron transport</keyword>
<protein>
    <submittedName>
        <fullName evidence="9">Photosystem II cytochrome PsbV2</fullName>
    </submittedName>
</protein>
<keyword evidence="4 7" id="KW-0479">Metal-binding</keyword>
<dbReference type="Gene3D" id="1.10.760.10">
    <property type="entry name" value="Cytochrome c-like domain"/>
    <property type="match status" value="1"/>
</dbReference>
<evidence type="ECO:0000256" key="7">
    <source>
        <dbReference type="PROSITE-ProRule" id="PRU00433"/>
    </source>
</evidence>
<evidence type="ECO:0000256" key="3">
    <source>
        <dbReference type="ARBA" id="ARBA00022617"/>
    </source>
</evidence>
<feature type="domain" description="Cytochrome c" evidence="8">
    <location>
        <begin position="81"/>
        <end position="173"/>
    </location>
</feature>
<sequence length="184" mass="20529">MIDLSRWKLQRFRLRRIGNALGNRWWWRVSAIALVCGIVLTLAAPGALAASDRYVIRFLKAFEPVAIPLDAEGNTQMVSPEELSAGKVLFNQNCENCHLGGTTLLSDVEALDLESLHNATPPLDNITNLVGYMRTPLKGDQGEFFKYSCREVSPEWMSDKELQDLSAFILRAAEKVEGWGAGEF</sequence>
<dbReference type="InterPro" id="IPR036909">
    <property type="entry name" value="Cyt_c-like_dom_sf"/>
</dbReference>
<reference evidence="9 10" key="1">
    <citation type="submission" date="2023-01" db="EMBL/GenBank/DDBJ databases">
        <title>Novel diversity within Roseofilum (Cyanobacteria; Desertifilaceae) from marine benthic mats with descriptions of four novel species.</title>
        <authorList>
            <person name="Wang Y."/>
            <person name="Berthold D.E."/>
            <person name="Hu J."/>
            <person name="Lefler F.W."/>
            <person name="Laughinghouse H.D. IV."/>
        </authorList>
    </citation>
    <scope>NUCLEOTIDE SEQUENCE [LARGE SCALE GENOMIC DNA]</scope>
    <source>
        <strain evidence="9 10">BLCC-M143</strain>
    </source>
</reference>
<dbReference type="PROSITE" id="PS51007">
    <property type="entry name" value="CYTC"/>
    <property type="match status" value="1"/>
</dbReference>
<comment type="caution">
    <text evidence="9">The sequence shown here is derived from an EMBL/GenBank/DDBJ whole genome shotgun (WGS) entry which is preliminary data.</text>
</comment>
<dbReference type="InterPro" id="IPR009056">
    <property type="entry name" value="Cyt_c-like_dom"/>
</dbReference>
<dbReference type="Pfam" id="PF14495">
    <property type="entry name" value="Cytochrom_C550"/>
    <property type="match status" value="1"/>
</dbReference>
<dbReference type="NCBIfam" id="TIGR03046">
    <property type="entry name" value="PS_II_psbV2"/>
    <property type="match status" value="1"/>
</dbReference>
<keyword evidence="2" id="KW-0602">Photosynthesis</keyword>
<accession>A0ABT7BZE2</accession>
<evidence type="ECO:0000313" key="9">
    <source>
        <dbReference type="EMBL" id="MDJ1184162.1"/>
    </source>
</evidence>
<proteinExistence type="predicted"/>
<evidence type="ECO:0000313" key="10">
    <source>
        <dbReference type="Proteomes" id="UP001232992"/>
    </source>
</evidence>
<dbReference type="RefSeq" id="WP_283758815.1">
    <property type="nucleotide sequence ID" value="NZ_JAQOSQ010000012.1"/>
</dbReference>
<organism evidence="9 10">
    <name type="scientific">Roseofilum casamattae BLCC-M143</name>
    <dbReference type="NCBI Taxonomy" id="3022442"/>
    <lineage>
        <taxon>Bacteria</taxon>
        <taxon>Bacillati</taxon>
        <taxon>Cyanobacteriota</taxon>
        <taxon>Cyanophyceae</taxon>
        <taxon>Desertifilales</taxon>
        <taxon>Desertifilaceae</taxon>
        <taxon>Roseofilum</taxon>
        <taxon>Roseofilum casamattae</taxon>
    </lineage>
</organism>
<dbReference type="InterPro" id="IPR029490">
    <property type="entry name" value="Cytochrom_C550"/>
</dbReference>
<evidence type="ECO:0000256" key="5">
    <source>
        <dbReference type="ARBA" id="ARBA00022982"/>
    </source>
</evidence>
<evidence type="ECO:0000256" key="4">
    <source>
        <dbReference type="ARBA" id="ARBA00022723"/>
    </source>
</evidence>
<keyword evidence="6 7" id="KW-0408">Iron</keyword>
<keyword evidence="10" id="KW-1185">Reference proteome</keyword>
<evidence type="ECO:0000256" key="1">
    <source>
        <dbReference type="ARBA" id="ARBA00022448"/>
    </source>
</evidence>